<comment type="caution">
    <text evidence="4">The sequence shown here is derived from an EMBL/GenBank/DDBJ whole genome shotgun (WGS) entry which is preliminary data.</text>
</comment>
<protein>
    <submittedName>
        <fullName evidence="4">Precorrin-6A reductase</fullName>
        <ecNumber evidence="4">1.3.1.54</ecNumber>
    </submittedName>
</protein>
<evidence type="ECO:0000256" key="3">
    <source>
        <dbReference type="ARBA" id="ARBA00023002"/>
    </source>
</evidence>
<organism evidence="4 5">
    <name type="scientific">Corynebacterium matruchotii</name>
    <dbReference type="NCBI Taxonomy" id="43768"/>
    <lineage>
        <taxon>Bacteria</taxon>
        <taxon>Bacillati</taxon>
        <taxon>Actinomycetota</taxon>
        <taxon>Actinomycetes</taxon>
        <taxon>Mycobacteriales</taxon>
        <taxon>Corynebacteriaceae</taxon>
        <taxon>Corynebacterium</taxon>
    </lineage>
</organism>
<dbReference type="Pfam" id="PF02571">
    <property type="entry name" value="CbiJ"/>
    <property type="match status" value="1"/>
</dbReference>
<comment type="pathway">
    <text evidence="1">Cofactor biosynthesis; adenosylcobalamin biosynthesis.</text>
</comment>
<dbReference type="PANTHER" id="PTHR36925">
    <property type="entry name" value="COBALT-PRECORRIN-6A REDUCTASE"/>
    <property type="match status" value="1"/>
</dbReference>
<dbReference type="GeneID" id="84573864"/>
<dbReference type="EMBL" id="UARK01000027">
    <property type="protein sequence ID" value="SPW31216.1"/>
    <property type="molecule type" value="Genomic_DNA"/>
</dbReference>
<dbReference type="NCBIfam" id="TIGR00715">
    <property type="entry name" value="precor6x_red"/>
    <property type="match status" value="1"/>
</dbReference>
<keyword evidence="2" id="KW-0169">Cobalamin biosynthesis</keyword>
<dbReference type="RefSeq" id="WP_005526107.1">
    <property type="nucleotide sequence ID" value="NZ_CAUSYL010000006.1"/>
</dbReference>
<dbReference type="GO" id="GO:0016994">
    <property type="term" value="F:precorrin-6A reductase activity"/>
    <property type="evidence" value="ECO:0007669"/>
    <property type="project" value="UniProtKB-EC"/>
</dbReference>
<accession>A0A6H9XB90</accession>
<reference evidence="4 5" key="1">
    <citation type="submission" date="2018-06" db="EMBL/GenBank/DDBJ databases">
        <authorList>
            <consortium name="Pathogen Informatics"/>
            <person name="Doyle S."/>
        </authorList>
    </citation>
    <scope>NUCLEOTIDE SEQUENCE [LARGE SCALE GENOMIC DNA]</scope>
    <source>
        <strain evidence="4 5">NCTC10254</strain>
    </source>
</reference>
<dbReference type="GO" id="GO:0009236">
    <property type="term" value="P:cobalamin biosynthetic process"/>
    <property type="evidence" value="ECO:0007669"/>
    <property type="project" value="UniProtKB-UniPathway"/>
</dbReference>
<keyword evidence="3 4" id="KW-0560">Oxidoreductase</keyword>
<name>A0A6H9XB90_9CORY</name>
<dbReference type="AlphaFoldDB" id="A0A6H9XB90"/>
<dbReference type="NCBIfam" id="NF005968">
    <property type="entry name" value="PRK08057.1-2"/>
    <property type="match status" value="1"/>
</dbReference>
<evidence type="ECO:0000256" key="2">
    <source>
        <dbReference type="ARBA" id="ARBA00022573"/>
    </source>
</evidence>
<sequence length="244" mass="26598">MHALILGGTHEGRELARLLVDAGWYVTSSLAGRVAAPRLPVGEVRVGGFGGPAGLTRWLMGSQIDVIIDATHPFAERISYSAAEAANATGVPLIALHRPAWTPEPRDKWILVQSMAEAARIAAQQFHHVFLTIGRQQLAPFADDPHNLYVIRAVEPPQVVLPKRNRVILSRGPFTVADEKKLMRDNQIDCVVTKNSGGELTRAKLVAARELGITVIMVQRPQLPKVKTVVHTPAEVLQMLSDSV</sequence>
<gene>
    <name evidence="4" type="primary">cobK</name>
    <name evidence="4" type="ORF">NCTC10254_02020</name>
</gene>
<proteinExistence type="predicted"/>
<evidence type="ECO:0000313" key="5">
    <source>
        <dbReference type="Proteomes" id="UP000249886"/>
    </source>
</evidence>
<evidence type="ECO:0000313" key="4">
    <source>
        <dbReference type="EMBL" id="SPW31216.1"/>
    </source>
</evidence>
<dbReference type="PANTHER" id="PTHR36925:SF1">
    <property type="entry name" value="COBALT-PRECORRIN-6A REDUCTASE"/>
    <property type="match status" value="1"/>
</dbReference>
<dbReference type="InterPro" id="IPR003723">
    <property type="entry name" value="Precorrin-6x_reduct"/>
</dbReference>
<evidence type="ECO:0000256" key="1">
    <source>
        <dbReference type="ARBA" id="ARBA00004953"/>
    </source>
</evidence>
<dbReference type="PROSITE" id="PS51014">
    <property type="entry name" value="COBK_CBIJ"/>
    <property type="match status" value="1"/>
</dbReference>
<dbReference type="UniPathway" id="UPA00148"/>
<dbReference type="EC" id="1.3.1.54" evidence="4"/>
<dbReference type="Proteomes" id="UP000249886">
    <property type="component" value="Unassembled WGS sequence"/>
</dbReference>